<dbReference type="VEuPathDB" id="FungiDB:PC110_g20705"/>
<dbReference type="AlphaFoldDB" id="A0A8T1BAU9"/>
<comment type="caution">
    <text evidence="1">The sequence shown here is derived from an EMBL/GenBank/DDBJ whole genome shotgun (WGS) entry which is preliminary data.</text>
</comment>
<evidence type="ECO:0008006" key="3">
    <source>
        <dbReference type="Google" id="ProtNLM"/>
    </source>
</evidence>
<evidence type="ECO:0000313" key="2">
    <source>
        <dbReference type="Proteomes" id="UP000736787"/>
    </source>
</evidence>
<dbReference type="PANTHER" id="PTHR11439">
    <property type="entry name" value="GAG-POL-RELATED RETROTRANSPOSON"/>
    <property type="match status" value="1"/>
</dbReference>
<proteinExistence type="predicted"/>
<protein>
    <recommendedName>
        <fullName evidence="3">Reverse transcriptase Ty1/copia-type domain-containing protein</fullName>
    </recommendedName>
</protein>
<dbReference type="Proteomes" id="UP000736787">
    <property type="component" value="Unassembled WGS sequence"/>
</dbReference>
<dbReference type="EMBL" id="RCMK01001339">
    <property type="protein sequence ID" value="KAG2896461.1"/>
    <property type="molecule type" value="Genomic_DNA"/>
</dbReference>
<dbReference type="CDD" id="cd09272">
    <property type="entry name" value="RNase_HI_RT_Ty1"/>
    <property type="match status" value="1"/>
</dbReference>
<organism evidence="1 2">
    <name type="scientific">Phytophthora cactorum</name>
    <dbReference type="NCBI Taxonomy" id="29920"/>
    <lineage>
        <taxon>Eukaryota</taxon>
        <taxon>Sar</taxon>
        <taxon>Stramenopiles</taxon>
        <taxon>Oomycota</taxon>
        <taxon>Peronosporomycetes</taxon>
        <taxon>Peronosporales</taxon>
        <taxon>Peronosporaceae</taxon>
        <taxon>Phytophthora</taxon>
    </lineage>
</organism>
<gene>
    <name evidence="1" type="ORF">PC117_g22997</name>
</gene>
<evidence type="ECO:0000313" key="1">
    <source>
        <dbReference type="EMBL" id="KAG2896461.1"/>
    </source>
</evidence>
<sequence length="271" mass="30678">MAHAAALKRVLRYLAATQSQEVFFKNQGHGTVNKVVIDRYVDADWGNCPETRKSVYGYVMKTAGGPVASAARRQSIVALSTTEAEYAAACEACQEGQSIKNVLMEIIGERDLEFNLGVDNQAAISLATHPTYSRKTRHIELRLRFVREMAQQKGVNWWNVSGEINPADLLPKSMGVTRLSKMKSPIGIQTDTYQTHREMKRQNYRIDAEMRSDQAARTWSYNAESQYGKVTEKVAQSREQQRKQEELRKDGHSLYFAVKTRSRLGEEAAVR</sequence>
<accession>A0A8T1BAU9</accession>
<name>A0A8T1BAU9_9STRA</name>
<dbReference type="PANTHER" id="PTHR11439:SF491">
    <property type="entry name" value="INTEGRASE CATALYTIC DOMAIN-CONTAINING PROTEIN"/>
    <property type="match status" value="1"/>
</dbReference>
<reference evidence="1" key="1">
    <citation type="submission" date="2018-10" db="EMBL/GenBank/DDBJ databases">
        <title>Effector identification in a new, highly contiguous assembly of the strawberry crown rot pathogen Phytophthora cactorum.</title>
        <authorList>
            <person name="Armitage A.D."/>
            <person name="Nellist C.F."/>
            <person name="Bates H."/>
            <person name="Vickerstaff R.J."/>
            <person name="Harrison R.J."/>
        </authorList>
    </citation>
    <scope>NUCLEOTIDE SEQUENCE</scope>
    <source>
        <strain evidence="1">4040</strain>
    </source>
</reference>